<organism evidence="3 4">
    <name type="scientific">Zingiber officinale</name>
    <name type="common">Ginger</name>
    <name type="synonym">Amomum zingiber</name>
    <dbReference type="NCBI Taxonomy" id="94328"/>
    <lineage>
        <taxon>Eukaryota</taxon>
        <taxon>Viridiplantae</taxon>
        <taxon>Streptophyta</taxon>
        <taxon>Embryophyta</taxon>
        <taxon>Tracheophyta</taxon>
        <taxon>Spermatophyta</taxon>
        <taxon>Magnoliopsida</taxon>
        <taxon>Liliopsida</taxon>
        <taxon>Zingiberales</taxon>
        <taxon>Zingiberaceae</taxon>
        <taxon>Zingiber</taxon>
    </lineage>
</organism>
<proteinExistence type="predicted"/>
<evidence type="ECO:0000313" key="4">
    <source>
        <dbReference type="Proteomes" id="UP000734854"/>
    </source>
</evidence>
<evidence type="ECO:0000256" key="2">
    <source>
        <dbReference type="SAM" id="MobiDB-lite"/>
    </source>
</evidence>
<protein>
    <submittedName>
        <fullName evidence="3">Uncharacterized protein</fullName>
    </submittedName>
</protein>
<evidence type="ECO:0000256" key="1">
    <source>
        <dbReference type="SAM" id="Coils"/>
    </source>
</evidence>
<comment type="caution">
    <text evidence="3">The sequence shown here is derived from an EMBL/GenBank/DDBJ whole genome shotgun (WGS) entry which is preliminary data.</text>
</comment>
<dbReference type="EMBL" id="JACMSC010000014">
    <property type="protein sequence ID" value="KAG6489033.1"/>
    <property type="molecule type" value="Genomic_DNA"/>
</dbReference>
<feature type="region of interest" description="Disordered" evidence="2">
    <location>
        <begin position="69"/>
        <end position="90"/>
    </location>
</feature>
<dbReference type="Proteomes" id="UP000734854">
    <property type="component" value="Unassembled WGS sequence"/>
</dbReference>
<keyword evidence="4" id="KW-1185">Reference proteome</keyword>
<dbReference type="AlphaFoldDB" id="A0A8J5KTJ7"/>
<sequence>MTFTEASDSSQKNLLRNHAEDTILGANAPRSMNFSLGDSEKEDDTDVIHIVQYLASINQAKHNSTEWTNPFAAEDGENLSDQEDSFSQEDDSFNLPKLPYLWKSPHHEIIAAGEESWEMEYPQLAKLQEYMYSSSTISEYMPPVDTTMGPIAYPLASSNESGKQIALGGLDRPAVTDPWSGFPKNNMSITCSGMCNLYYFNKRIHVAQEAPFRHDPKSLLKSQQDYITHLEAETRQLKLELEMVKSLKEEAQQLKQN</sequence>
<keyword evidence="1" id="KW-0175">Coiled coil</keyword>
<accession>A0A8J5KTJ7</accession>
<feature type="coiled-coil region" evidence="1">
    <location>
        <begin position="230"/>
        <end position="257"/>
    </location>
</feature>
<feature type="compositionally biased region" description="Acidic residues" evidence="2">
    <location>
        <begin position="74"/>
        <end position="90"/>
    </location>
</feature>
<name>A0A8J5KTJ7_ZINOF</name>
<evidence type="ECO:0000313" key="3">
    <source>
        <dbReference type="EMBL" id="KAG6489033.1"/>
    </source>
</evidence>
<gene>
    <name evidence="3" type="ORF">ZIOFF_050291</name>
</gene>
<reference evidence="3 4" key="1">
    <citation type="submission" date="2020-08" db="EMBL/GenBank/DDBJ databases">
        <title>Plant Genome Project.</title>
        <authorList>
            <person name="Zhang R.-G."/>
        </authorList>
    </citation>
    <scope>NUCLEOTIDE SEQUENCE [LARGE SCALE GENOMIC DNA]</scope>
    <source>
        <tissue evidence="3">Rhizome</tissue>
    </source>
</reference>